<dbReference type="CDD" id="cd01647">
    <property type="entry name" value="RT_LTR"/>
    <property type="match status" value="1"/>
</dbReference>
<dbReference type="InterPro" id="IPR043128">
    <property type="entry name" value="Rev_trsase/Diguanyl_cyclase"/>
</dbReference>
<sequence length="1504" mass="170266">MEMNELIAHVSEKTYAYGAIRAENQNLLITIFELKTRLENVEKGKFVNIKFDKTNGSQPLLCVTPLHKHVIQKKTDVQKSKENHVMSKPVTLQTSPTKQRGVNSNKNIIAPGMYKVVTTHESQTNEANHDLSSTRMNVASSVRRPMNRDSHVKDSVLANSKKPAKKVAVYVWKNMQTDITSETVISNKENVIDIDVANAPKAKTLLCVSCMQNVLIPCHDNCFANYKLNVRSNVRRPLSTKSRTPKSYDTTYVVRKTRFSKESTLSKSLDTTYVVSKPKIDVGSTSKVNDKVVQIVLWIVDSGCSKHMTGDRSLLKIFIEKFMGTVRFGNDNFTAITGYGDYIQGNITICHVYYVEGLGHNLFSVGQFCDGDLEVAFRSKTCYVRNLEGDDLLTGDRESNLYTISISDMAASSPVCLMSKATSTKSWLWHRRLSHLNFGTINDLTRLDLKASHPLKLVPSDHSKLELLHMDLCGPMRVASINGKKYILVIVDDYSRYTWVYFLHSKDETPEIIKKFIAQAQLNYKAKGKIHTDNGTEFKNATLKAHYEKLGIMQQFSTARTPQQNGVVERRNRTLVEAARTMLIFSRLPEFLWAEAVATACFTQNRSIIHTRHNKTPYELLRGRKPNVEYFHVFGSLCYPTNDRDDLGKMKPKADIGVFIGYSETSRGFRIYNRRTKKIMETINVKFDELTAMASEHDCLEPELQRFINHNSSAEEMNTLSKEDLDNLFGPLFEEYFEKTFSDTPINSAAQPTQIHEDPPSTSSIIANEFNQEDSAHSDGNSQFVSYNPLSCEEIESSTTALEPSNMQNFHQVQPSTHIWTKDHPLDQVIGDPSKPVMTRQWLHTDSEVCMYTLNVSTIKLKNIKEVMADYSWIESMQDELNQFERLQVCGNHLFHGPEGKNVIALKWIGEQEEGIDFEESFALVACLEAVRMFIAYVAHKNITIFQMDVKTAFLNGPLKEEVYVSQPKGFIDPEFPDHVYRLKKALYGLKQAPRAWYESNNGNNDDDGVVLAVVLAAVAAVSGGDGFRRLAESGSGDRVDRVTRGIFGVGWKSPLENFFGGGGVVVAEIRRSSSGNPTPSDPIIASSSPSFTPFERGDFILEEIESFLRTPEELSNLDDDYYDTEGDILYLEKLLNEDPSPTLPPIKNDDLKQVDVTLMKPSIEEPPELELKDLPSHLEYAFLEGTDKLPIIISKELKEEEKAALLKVLKSHKRAITWKISDIKGIDPSFCTHKILMEDDFKPAVQHQRRVNPKIHEVIKKEVIKLFDAGLIYLISDSLWVSPVHCVPKKGGMTVVENEDNELIPTRDQMLERLAENEYYCFLDGFYGYFQIPIDPQDQEKTTFTYPYGTFANQRMPFGLCNAPGTFQRCMMAIFHDMIEETMEVFAILSLDHFVKIPSGESKVHIEVLSVLWRNRLPILDGSLPLSRMREDVQTCRNQIAQLNALIAKMEAFDDPGEVFDTLMGLRDDVSVEDAKLMGLNDLIAQAEEEIEMKEAQLEVADG</sequence>
<keyword evidence="3" id="KW-0645">Protease</keyword>
<keyword evidence="13" id="KW-0695">RNA-directed DNA polymerase</keyword>
<evidence type="ECO:0000256" key="17">
    <source>
        <dbReference type="ARBA" id="ARBA00023268"/>
    </source>
</evidence>
<dbReference type="InterPro" id="IPR013103">
    <property type="entry name" value="RVT_2"/>
</dbReference>
<evidence type="ECO:0000313" key="20">
    <source>
        <dbReference type="EMBL" id="GJS79562.1"/>
    </source>
</evidence>
<dbReference type="InterPro" id="IPR036397">
    <property type="entry name" value="RNaseH_sf"/>
</dbReference>
<keyword evidence="7" id="KW-0064">Aspartyl protease</keyword>
<keyword evidence="14" id="KW-0808">Transferase</keyword>
<dbReference type="Pfam" id="PF25597">
    <property type="entry name" value="SH3_retrovirus"/>
    <property type="match status" value="1"/>
</dbReference>
<evidence type="ECO:0000256" key="2">
    <source>
        <dbReference type="ARBA" id="ARBA00022612"/>
    </source>
</evidence>
<evidence type="ECO:0000256" key="16">
    <source>
        <dbReference type="ARBA" id="ARBA00023172"/>
    </source>
</evidence>
<evidence type="ECO:0000256" key="6">
    <source>
        <dbReference type="ARBA" id="ARBA00022741"/>
    </source>
</evidence>
<name>A0ABQ4YPT7_9ASTR</name>
<feature type="compositionally biased region" description="Polar residues" evidence="18">
    <location>
        <begin position="90"/>
        <end position="105"/>
    </location>
</feature>
<evidence type="ECO:0000313" key="21">
    <source>
        <dbReference type="Proteomes" id="UP001151760"/>
    </source>
</evidence>
<dbReference type="InterPro" id="IPR012337">
    <property type="entry name" value="RNaseH-like_sf"/>
</dbReference>
<dbReference type="Pfam" id="PF22936">
    <property type="entry name" value="Pol_BBD"/>
    <property type="match status" value="1"/>
</dbReference>
<dbReference type="EMBL" id="BQNB010010607">
    <property type="protein sequence ID" value="GJS79562.1"/>
    <property type="molecule type" value="Genomic_DNA"/>
</dbReference>
<dbReference type="InterPro" id="IPR039537">
    <property type="entry name" value="Retrotran_Ty1/copia-like"/>
</dbReference>
<accession>A0ABQ4YPT7</accession>
<keyword evidence="16" id="KW-0233">DNA recombination</keyword>
<evidence type="ECO:0000256" key="11">
    <source>
        <dbReference type="ARBA" id="ARBA00022842"/>
    </source>
</evidence>
<keyword evidence="8" id="KW-0255">Endonuclease</keyword>
<dbReference type="Pfam" id="PF07727">
    <property type="entry name" value="RVT_2"/>
    <property type="match status" value="1"/>
</dbReference>
<evidence type="ECO:0000256" key="4">
    <source>
        <dbReference type="ARBA" id="ARBA00022722"/>
    </source>
</evidence>
<feature type="domain" description="Integrase catalytic" evidence="19">
    <location>
        <begin position="455"/>
        <end position="625"/>
    </location>
</feature>
<dbReference type="Pfam" id="PF00665">
    <property type="entry name" value="rve"/>
    <property type="match status" value="1"/>
</dbReference>
<evidence type="ECO:0000256" key="15">
    <source>
        <dbReference type="ARBA" id="ARBA00023113"/>
    </source>
</evidence>
<evidence type="ECO:0000256" key="3">
    <source>
        <dbReference type="ARBA" id="ARBA00022670"/>
    </source>
</evidence>
<dbReference type="PANTHER" id="PTHR42648">
    <property type="entry name" value="TRANSPOSASE, PUTATIVE-RELATED"/>
    <property type="match status" value="1"/>
</dbReference>
<protein>
    <submittedName>
        <fullName evidence="20">Retrovirus-related pol polyprotein from transposon TNT 1-94</fullName>
    </submittedName>
</protein>
<keyword evidence="21" id="KW-1185">Reference proteome</keyword>
<feature type="compositionally biased region" description="Basic and acidic residues" evidence="18">
    <location>
        <begin position="76"/>
        <end position="85"/>
    </location>
</feature>
<dbReference type="InterPro" id="IPR001584">
    <property type="entry name" value="Integrase_cat-core"/>
</dbReference>
<dbReference type="Gene3D" id="3.10.10.10">
    <property type="entry name" value="HIV Type 1 Reverse Transcriptase, subunit A, domain 1"/>
    <property type="match status" value="1"/>
</dbReference>
<keyword evidence="2" id="KW-1188">Viral release from host cell</keyword>
<keyword evidence="11" id="KW-0460">Magnesium</keyword>
<keyword evidence="9" id="KW-0378">Hydrolase</keyword>
<keyword evidence="6" id="KW-0547">Nucleotide-binding</keyword>
<dbReference type="Gene3D" id="3.30.70.270">
    <property type="match status" value="1"/>
</dbReference>
<evidence type="ECO:0000256" key="13">
    <source>
        <dbReference type="ARBA" id="ARBA00022918"/>
    </source>
</evidence>
<comment type="function">
    <text evidence="1">The aspartyl protease (PR) mediates the proteolytic cleavages of the Gag and Gag-Pol polyproteins after assembly of the VLP.</text>
</comment>
<evidence type="ECO:0000256" key="18">
    <source>
        <dbReference type="SAM" id="MobiDB-lite"/>
    </source>
</evidence>
<evidence type="ECO:0000256" key="12">
    <source>
        <dbReference type="ARBA" id="ARBA00022908"/>
    </source>
</evidence>
<evidence type="ECO:0000259" key="19">
    <source>
        <dbReference type="PROSITE" id="PS50994"/>
    </source>
</evidence>
<dbReference type="Proteomes" id="UP001151760">
    <property type="component" value="Unassembled WGS sequence"/>
</dbReference>
<evidence type="ECO:0000256" key="9">
    <source>
        <dbReference type="ARBA" id="ARBA00022801"/>
    </source>
</evidence>
<keyword evidence="12" id="KW-0229">DNA integration</keyword>
<dbReference type="Gene3D" id="3.30.420.10">
    <property type="entry name" value="Ribonuclease H-like superfamily/Ribonuclease H"/>
    <property type="match status" value="1"/>
</dbReference>
<keyword evidence="14" id="KW-0548">Nucleotidyltransferase</keyword>
<keyword evidence="4" id="KW-0540">Nuclease</keyword>
<keyword evidence="14" id="KW-0239">DNA-directed DNA polymerase</keyword>
<dbReference type="Pfam" id="PF00078">
    <property type="entry name" value="RVT_1"/>
    <property type="match status" value="1"/>
</dbReference>
<dbReference type="SUPFAM" id="SSF53098">
    <property type="entry name" value="Ribonuclease H-like"/>
    <property type="match status" value="1"/>
</dbReference>
<dbReference type="InterPro" id="IPR054722">
    <property type="entry name" value="PolX-like_BBD"/>
</dbReference>
<evidence type="ECO:0000256" key="5">
    <source>
        <dbReference type="ARBA" id="ARBA00022723"/>
    </source>
</evidence>
<dbReference type="Pfam" id="PF13976">
    <property type="entry name" value="gag_pre-integrs"/>
    <property type="match status" value="1"/>
</dbReference>
<evidence type="ECO:0000256" key="1">
    <source>
        <dbReference type="ARBA" id="ARBA00002180"/>
    </source>
</evidence>
<dbReference type="InterPro" id="IPR000477">
    <property type="entry name" value="RT_dom"/>
</dbReference>
<dbReference type="InterPro" id="IPR057670">
    <property type="entry name" value="SH3_retrovirus"/>
</dbReference>
<evidence type="ECO:0000256" key="14">
    <source>
        <dbReference type="ARBA" id="ARBA00022932"/>
    </source>
</evidence>
<dbReference type="InterPro" id="IPR025724">
    <property type="entry name" value="GAG-pre-integrase_dom"/>
</dbReference>
<dbReference type="InterPro" id="IPR043502">
    <property type="entry name" value="DNA/RNA_pol_sf"/>
</dbReference>
<proteinExistence type="predicted"/>
<comment type="caution">
    <text evidence="20">The sequence shown here is derived from an EMBL/GenBank/DDBJ whole genome shotgun (WGS) entry which is preliminary data.</text>
</comment>
<reference evidence="20" key="1">
    <citation type="journal article" date="2022" name="Int. J. Mol. Sci.">
        <title>Draft Genome of Tanacetum Coccineum: Genomic Comparison of Closely Related Tanacetum-Family Plants.</title>
        <authorList>
            <person name="Yamashiro T."/>
            <person name="Shiraishi A."/>
            <person name="Nakayama K."/>
            <person name="Satake H."/>
        </authorList>
    </citation>
    <scope>NUCLEOTIDE SEQUENCE</scope>
</reference>
<evidence type="ECO:0000256" key="7">
    <source>
        <dbReference type="ARBA" id="ARBA00022750"/>
    </source>
</evidence>
<dbReference type="PANTHER" id="PTHR42648:SF11">
    <property type="entry name" value="TRANSPOSON TY4-P GAG-POL POLYPROTEIN"/>
    <property type="match status" value="1"/>
</dbReference>
<evidence type="ECO:0000256" key="8">
    <source>
        <dbReference type="ARBA" id="ARBA00022759"/>
    </source>
</evidence>
<evidence type="ECO:0000256" key="10">
    <source>
        <dbReference type="ARBA" id="ARBA00022840"/>
    </source>
</evidence>
<keyword evidence="5" id="KW-0479">Metal-binding</keyword>
<reference evidence="20" key="2">
    <citation type="submission" date="2022-01" db="EMBL/GenBank/DDBJ databases">
        <authorList>
            <person name="Yamashiro T."/>
            <person name="Shiraishi A."/>
            <person name="Satake H."/>
            <person name="Nakayama K."/>
        </authorList>
    </citation>
    <scope>NUCLEOTIDE SEQUENCE</scope>
</reference>
<dbReference type="SUPFAM" id="SSF56672">
    <property type="entry name" value="DNA/RNA polymerases"/>
    <property type="match status" value="1"/>
</dbReference>
<gene>
    <name evidence="20" type="ORF">Tco_0729443</name>
</gene>
<keyword evidence="10" id="KW-0067">ATP-binding</keyword>
<organism evidence="20 21">
    <name type="scientific">Tanacetum coccineum</name>
    <dbReference type="NCBI Taxonomy" id="301880"/>
    <lineage>
        <taxon>Eukaryota</taxon>
        <taxon>Viridiplantae</taxon>
        <taxon>Streptophyta</taxon>
        <taxon>Embryophyta</taxon>
        <taxon>Tracheophyta</taxon>
        <taxon>Spermatophyta</taxon>
        <taxon>Magnoliopsida</taxon>
        <taxon>eudicotyledons</taxon>
        <taxon>Gunneridae</taxon>
        <taxon>Pentapetalae</taxon>
        <taxon>asterids</taxon>
        <taxon>campanulids</taxon>
        <taxon>Asterales</taxon>
        <taxon>Asteraceae</taxon>
        <taxon>Asteroideae</taxon>
        <taxon>Anthemideae</taxon>
        <taxon>Anthemidinae</taxon>
        <taxon>Tanacetum</taxon>
    </lineage>
</organism>
<keyword evidence="17" id="KW-0511">Multifunctional enzyme</keyword>
<feature type="region of interest" description="Disordered" evidence="18">
    <location>
        <begin position="76"/>
        <end position="105"/>
    </location>
</feature>
<keyword evidence="15" id="KW-0917">Virion maturation</keyword>
<dbReference type="PROSITE" id="PS50994">
    <property type="entry name" value="INTEGRASE"/>
    <property type="match status" value="1"/>
</dbReference>